<keyword evidence="10" id="KW-1185">Reference proteome</keyword>
<reference evidence="9 10" key="1">
    <citation type="submission" date="2016-07" db="EMBL/GenBank/DDBJ databases">
        <title>Pervasive Adenine N6-methylation of Active Genes in Fungi.</title>
        <authorList>
            <consortium name="DOE Joint Genome Institute"/>
            <person name="Mondo S.J."/>
            <person name="Dannebaum R.O."/>
            <person name="Kuo R.C."/>
            <person name="Labutti K."/>
            <person name="Haridas S."/>
            <person name="Kuo A."/>
            <person name="Salamov A."/>
            <person name="Ahrendt S.R."/>
            <person name="Lipzen A."/>
            <person name="Sullivan W."/>
            <person name="Andreopoulos W.B."/>
            <person name="Clum A."/>
            <person name="Lindquist E."/>
            <person name="Daum C."/>
            <person name="Ramamoorthy G.K."/>
            <person name="Gryganskyi A."/>
            <person name="Culley D."/>
            <person name="Magnuson J.K."/>
            <person name="James T.Y."/>
            <person name="O'Malley M.A."/>
            <person name="Stajich J.E."/>
            <person name="Spatafora J.W."/>
            <person name="Visel A."/>
            <person name="Grigoriev I.V."/>
        </authorList>
    </citation>
    <scope>NUCLEOTIDE SEQUENCE [LARGE SCALE GENOMIC DNA]</scope>
    <source>
        <strain evidence="9 10">NRRL 3301</strain>
    </source>
</reference>
<keyword evidence="4 7" id="KW-1133">Transmembrane helix</keyword>
<dbReference type="InterPro" id="IPR011701">
    <property type="entry name" value="MFS"/>
</dbReference>
<name>A0A1X2G240_9FUNG</name>
<feature type="transmembrane region" description="Helical" evidence="7">
    <location>
        <begin position="416"/>
        <end position="437"/>
    </location>
</feature>
<dbReference type="GO" id="GO:0022857">
    <property type="term" value="F:transmembrane transporter activity"/>
    <property type="evidence" value="ECO:0007669"/>
    <property type="project" value="InterPro"/>
</dbReference>
<feature type="domain" description="Major facilitator superfamily (MFS) profile" evidence="8">
    <location>
        <begin position="26"/>
        <end position="441"/>
    </location>
</feature>
<keyword evidence="5 7" id="KW-0472">Membrane</keyword>
<dbReference type="InterPro" id="IPR020846">
    <property type="entry name" value="MFS_dom"/>
</dbReference>
<dbReference type="PANTHER" id="PTHR43791">
    <property type="entry name" value="PERMEASE-RELATED"/>
    <property type="match status" value="1"/>
</dbReference>
<gene>
    <name evidence="9" type="ORF">DM01DRAFT_1341079</name>
</gene>
<evidence type="ECO:0000256" key="3">
    <source>
        <dbReference type="ARBA" id="ARBA00022692"/>
    </source>
</evidence>
<comment type="subcellular location">
    <subcellularLocation>
        <location evidence="1">Membrane</location>
        <topology evidence="1">Multi-pass membrane protein</topology>
    </subcellularLocation>
</comment>
<feature type="transmembrane region" description="Helical" evidence="7">
    <location>
        <begin position="65"/>
        <end position="85"/>
    </location>
</feature>
<dbReference type="EMBL" id="MCGT01000069">
    <property type="protein sequence ID" value="ORX42365.1"/>
    <property type="molecule type" value="Genomic_DNA"/>
</dbReference>
<feature type="transmembrane region" description="Helical" evidence="7">
    <location>
        <begin position="256"/>
        <end position="282"/>
    </location>
</feature>
<dbReference type="STRING" id="101127.A0A1X2G240"/>
<dbReference type="GO" id="GO:0016020">
    <property type="term" value="C:membrane"/>
    <property type="evidence" value="ECO:0007669"/>
    <property type="project" value="UniProtKB-SubCell"/>
</dbReference>
<proteinExistence type="inferred from homology"/>
<evidence type="ECO:0000256" key="4">
    <source>
        <dbReference type="ARBA" id="ARBA00022989"/>
    </source>
</evidence>
<dbReference type="FunFam" id="1.20.1250.20:FF:000065">
    <property type="entry name" value="Putative MFS pantothenate transporter"/>
    <property type="match status" value="1"/>
</dbReference>
<evidence type="ECO:0000313" key="10">
    <source>
        <dbReference type="Proteomes" id="UP000242146"/>
    </source>
</evidence>
<sequence>MANRDDTEKQVSPEERAFVRRLDKRLLAFAMAGNIVKTLDSTNLGSAFISGMEEELNITGLQYNWMGVLFMIGYLSMQIPSNIILSRYRPSVYLPFLEAIWCLLTLSMACVRSVRAVYIIRYLLGSFEAGFYPGIVFLLGTWYTKRELGKRMALLNLCGALGAGSSGLVQAVMLKTMDGVWNISGWRWMFVFDALLTSLLAFFGYYYLPDYPATTQWLSKAEKDIAIQRTGGSDARDHRKDQGSRWAKLRTLAGNVYLYPFMIGWAALHVALGACHVLGIVAKKLGFDAVTANLLSTPDMLITMLVGVTNGFISDHLQSRIWCLLLPASFGLLGCLMLASFIQPFKYLYVAFILTHAGLGSVTSVVMTWASEIITTNTELRAMAIACMNTFSSMMWTWTPLYLWPVTDAPRYHTGFRGAAVGAIVFLICMTIVYYLYEQNNREDRGKYSRLEGRMNEYEDLEQSIMLTPVANSDALLHQRSPNEKPLD</sequence>
<evidence type="ECO:0000313" key="9">
    <source>
        <dbReference type="EMBL" id="ORX42365.1"/>
    </source>
</evidence>
<accession>A0A1X2G240</accession>
<evidence type="ECO:0000256" key="6">
    <source>
        <dbReference type="ARBA" id="ARBA00037968"/>
    </source>
</evidence>
<evidence type="ECO:0000256" key="7">
    <source>
        <dbReference type="SAM" id="Phobius"/>
    </source>
</evidence>
<keyword evidence="2" id="KW-0813">Transport</keyword>
<feature type="transmembrane region" description="Helical" evidence="7">
    <location>
        <begin position="120"/>
        <end position="142"/>
    </location>
</feature>
<dbReference type="SUPFAM" id="SSF103473">
    <property type="entry name" value="MFS general substrate transporter"/>
    <property type="match status" value="1"/>
</dbReference>
<organism evidence="9 10">
    <name type="scientific">Hesseltinella vesiculosa</name>
    <dbReference type="NCBI Taxonomy" id="101127"/>
    <lineage>
        <taxon>Eukaryota</taxon>
        <taxon>Fungi</taxon>
        <taxon>Fungi incertae sedis</taxon>
        <taxon>Mucoromycota</taxon>
        <taxon>Mucoromycotina</taxon>
        <taxon>Mucoromycetes</taxon>
        <taxon>Mucorales</taxon>
        <taxon>Cunninghamellaceae</taxon>
        <taxon>Hesseltinella</taxon>
    </lineage>
</organism>
<feature type="transmembrane region" description="Helical" evidence="7">
    <location>
        <begin position="382"/>
        <end position="404"/>
    </location>
</feature>
<feature type="transmembrane region" description="Helical" evidence="7">
    <location>
        <begin position="348"/>
        <end position="370"/>
    </location>
</feature>
<evidence type="ECO:0000256" key="5">
    <source>
        <dbReference type="ARBA" id="ARBA00023136"/>
    </source>
</evidence>
<dbReference type="AlphaFoldDB" id="A0A1X2G240"/>
<protein>
    <submittedName>
        <fullName evidence="9">MFS general substrate transporter</fullName>
    </submittedName>
</protein>
<evidence type="ECO:0000256" key="2">
    <source>
        <dbReference type="ARBA" id="ARBA00022448"/>
    </source>
</evidence>
<dbReference type="InterPro" id="IPR036259">
    <property type="entry name" value="MFS_trans_sf"/>
</dbReference>
<evidence type="ECO:0000259" key="8">
    <source>
        <dbReference type="PROSITE" id="PS50850"/>
    </source>
</evidence>
<feature type="transmembrane region" description="Helical" evidence="7">
    <location>
        <begin position="321"/>
        <end position="342"/>
    </location>
</feature>
<evidence type="ECO:0000256" key="1">
    <source>
        <dbReference type="ARBA" id="ARBA00004141"/>
    </source>
</evidence>
<comment type="similarity">
    <text evidence="6">Belongs to the major facilitator superfamily. Allantoate permease family.</text>
</comment>
<feature type="transmembrane region" description="Helical" evidence="7">
    <location>
        <begin position="154"/>
        <end position="174"/>
    </location>
</feature>
<keyword evidence="3 7" id="KW-0812">Transmembrane</keyword>
<dbReference type="PANTHER" id="PTHR43791:SF64">
    <property type="entry name" value="MAJOR FACILITATOR SUPERFAMILY (MFS) PROFILE DOMAIN-CONTAINING PROTEIN"/>
    <property type="match status" value="1"/>
</dbReference>
<dbReference type="Pfam" id="PF07690">
    <property type="entry name" value="MFS_1"/>
    <property type="match status" value="1"/>
</dbReference>
<feature type="transmembrane region" description="Helical" evidence="7">
    <location>
        <begin position="186"/>
        <end position="208"/>
    </location>
</feature>
<dbReference type="PROSITE" id="PS50850">
    <property type="entry name" value="MFS"/>
    <property type="match status" value="1"/>
</dbReference>
<dbReference type="Gene3D" id="1.20.1250.20">
    <property type="entry name" value="MFS general substrate transporter like domains"/>
    <property type="match status" value="2"/>
</dbReference>
<comment type="caution">
    <text evidence="9">The sequence shown here is derived from an EMBL/GenBank/DDBJ whole genome shotgun (WGS) entry which is preliminary data.</text>
</comment>
<feature type="transmembrane region" description="Helical" evidence="7">
    <location>
        <begin position="92"/>
        <end position="114"/>
    </location>
</feature>
<dbReference type="Proteomes" id="UP000242146">
    <property type="component" value="Unassembled WGS sequence"/>
</dbReference>
<dbReference type="OrthoDB" id="3639251at2759"/>
<feature type="transmembrane region" description="Helical" evidence="7">
    <location>
        <begin position="294"/>
        <end position="314"/>
    </location>
</feature>